<protein>
    <submittedName>
        <fullName evidence="2">Uncharacterized protein</fullName>
    </submittedName>
</protein>
<dbReference type="EMBL" id="BMRJ01000001">
    <property type="protein sequence ID" value="GGR14340.1"/>
    <property type="molecule type" value="Genomic_DNA"/>
</dbReference>
<accession>A0A918F6U9</accession>
<keyword evidence="1" id="KW-0472">Membrane</keyword>
<reference evidence="2" key="1">
    <citation type="journal article" date="2014" name="Int. J. Syst. Evol. Microbiol.">
        <title>Complete genome sequence of Corynebacterium casei LMG S-19264T (=DSM 44701T), isolated from a smear-ripened cheese.</title>
        <authorList>
            <consortium name="US DOE Joint Genome Institute (JGI-PGF)"/>
            <person name="Walter F."/>
            <person name="Albersmeier A."/>
            <person name="Kalinowski J."/>
            <person name="Ruckert C."/>
        </authorList>
    </citation>
    <scope>NUCLEOTIDE SEQUENCE</scope>
    <source>
        <strain evidence="2">JCM 3346</strain>
    </source>
</reference>
<keyword evidence="3" id="KW-1185">Reference proteome</keyword>
<reference evidence="2" key="2">
    <citation type="submission" date="2020-09" db="EMBL/GenBank/DDBJ databases">
        <authorList>
            <person name="Sun Q."/>
            <person name="Ohkuma M."/>
        </authorList>
    </citation>
    <scope>NUCLEOTIDE SEQUENCE</scope>
    <source>
        <strain evidence="2">JCM 3346</strain>
    </source>
</reference>
<evidence type="ECO:0000256" key="1">
    <source>
        <dbReference type="SAM" id="Phobius"/>
    </source>
</evidence>
<evidence type="ECO:0000313" key="2">
    <source>
        <dbReference type="EMBL" id="GGR14340.1"/>
    </source>
</evidence>
<evidence type="ECO:0000313" key="3">
    <source>
        <dbReference type="Proteomes" id="UP000610303"/>
    </source>
</evidence>
<dbReference type="RefSeq" id="WP_268243551.1">
    <property type="nucleotide sequence ID" value="NZ_BMRJ01000001.1"/>
</dbReference>
<keyword evidence="1" id="KW-1133">Transmembrane helix</keyword>
<feature type="transmembrane region" description="Helical" evidence="1">
    <location>
        <begin position="20"/>
        <end position="40"/>
    </location>
</feature>
<organism evidence="2 3">
    <name type="scientific">Agromyces mediolanus</name>
    <name type="common">Corynebacterium mediolanum</name>
    <dbReference type="NCBI Taxonomy" id="41986"/>
    <lineage>
        <taxon>Bacteria</taxon>
        <taxon>Bacillati</taxon>
        <taxon>Actinomycetota</taxon>
        <taxon>Actinomycetes</taxon>
        <taxon>Micrococcales</taxon>
        <taxon>Microbacteriaceae</taxon>
        <taxon>Agromyces</taxon>
    </lineage>
</organism>
<comment type="caution">
    <text evidence="2">The sequence shown here is derived from an EMBL/GenBank/DDBJ whole genome shotgun (WGS) entry which is preliminary data.</text>
</comment>
<keyword evidence="1" id="KW-0812">Transmembrane</keyword>
<name>A0A918F6U9_AGRME</name>
<gene>
    <name evidence="2" type="ORF">GCM10010196_03660</name>
</gene>
<dbReference type="Proteomes" id="UP000610303">
    <property type="component" value="Unassembled WGS sequence"/>
</dbReference>
<sequence length="44" mass="4746">MSADRPDRNPDRPSNSRIMIWVVVGAIALYFIGSGVWGLLSNGG</sequence>
<dbReference type="AlphaFoldDB" id="A0A918F6U9"/>
<proteinExistence type="predicted"/>